<dbReference type="Pfam" id="PF00873">
    <property type="entry name" value="ACR_tran"/>
    <property type="match status" value="1"/>
</dbReference>
<dbReference type="Gene3D" id="3.30.70.1430">
    <property type="entry name" value="Multidrug efflux transporter AcrB pore domain"/>
    <property type="match status" value="1"/>
</dbReference>
<dbReference type="PANTHER" id="PTHR32063:SF8">
    <property type="entry name" value="CATION EFFLUX PROTEIN"/>
    <property type="match status" value="1"/>
</dbReference>
<evidence type="ECO:0000313" key="1">
    <source>
        <dbReference type="EMBL" id="SVB12391.1"/>
    </source>
</evidence>
<dbReference type="GO" id="GO:0042910">
    <property type="term" value="F:xenobiotic transmembrane transporter activity"/>
    <property type="evidence" value="ECO:0007669"/>
    <property type="project" value="TreeGrafter"/>
</dbReference>
<feature type="non-terminal residue" evidence="1">
    <location>
        <position position="88"/>
    </location>
</feature>
<organism evidence="1">
    <name type="scientific">marine metagenome</name>
    <dbReference type="NCBI Taxonomy" id="408172"/>
    <lineage>
        <taxon>unclassified sequences</taxon>
        <taxon>metagenomes</taxon>
        <taxon>ecological metagenomes</taxon>
    </lineage>
</organism>
<dbReference type="InterPro" id="IPR001036">
    <property type="entry name" value="Acrflvin-R"/>
</dbReference>
<dbReference type="PANTHER" id="PTHR32063">
    <property type="match status" value="1"/>
</dbReference>
<dbReference type="EMBL" id="UINC01029523">
    <property type="protein sequence ID" value="SVB12391.1"/>
    <property type="molecule type" value="Genomic_DNA"/>
</dbReference>
<evidence type="ECO:0008006" key="2">
    <source>
        <dbReference type="Google" id="ProtNLM"/>
    </source>
</evidence>
<protein>
    <recommendedName>
        <fullName evidence="2">Efflux RND transporter permease subunit</fullName>
    </recommendedName>
</protein>
<dbReference type="GO" id="GO:0005886">
    <property type="term" value="C:plasma membrane"/>
    <property type="evidence" value="ECO:0007669"/>
    <property type="project" value="TreeGrafter"/>
</dbReference>
<proteinExistence type="predicted"/>
<sequence>MFLVRFALRNPYAVWAAAIGLSLLGLSQIPKIPADILPDFKTPVVVSYFSYPGMPPLEIEKSVSSRVERILTLASDIDHQEARSVPGA</sequence>
<dbReference type="SUPFAM" id="SSF82693">
    <property type="entry name" value="Multidrug efflux transporter AcrB pore domain, PN1, PN2, PC1 and PC2 subdomains"/>
    <property type="match status" value="1"/>
</dbReference>
<gene>
    <name evidence="1" type="ORF">METZ01_LOCUS165245</name>
</gene>
<dbReference type="PRINTS" id="PR00702">
    <property type="entry name" value="ACRIFLAVINRP"/>
</dbReference>
<accession>A0A382BFX4</accession>
<dbReference type="Gene3D" id="1.20.1640.10">
    <property type="entry name" value="Multidrug efflux transporter AcrB transmembrane domain"/>
    <property type="match status" value="1"/>
</dbReference>
<name>A0A382BFX4_9ZZZZ</name>
<reference evidence="1" key="1">
    <citation type="submission" date="2018-05" db="EMBL/GenBank/DDBJ databases">
        <authorList>
            <person name="Lanie J.A."/>
            <person name="Ng W.-L."/>
            <person name="Kazmierczak K.M."/>
            <person name="Andrzejewski T.M."/>
            <person name="Davidsen T.M."/>
            <person name="Wayne K.J."/>
            <person name="Tettelin H."/>
            <person name="Glass J.I."/>
            <person name="Rusch D."/>
            <person name="Podicherti R."/>
            <person name="Tsui H.-C.T."/>
            <person name="Winkler M.E."/>
        </authorList>
    </citation>
    <scope>NUCLEOTIDE SEQUENCE</scope>
</reference>
<dbReference type="AlphaFoldDB" id="A0A382BFX4"/>